<dbReference type="Gene3D" id="3.40.190.10">
    <property type="entry name" value="Periplasmic binding protein-like II"/>
    <property type="match status" value="2"/>
</dbReference>
<dbReference type="CDD" id="cd13597">
    <property type="entry name" value="PBP2_lipoprotein_Tp32"/>
    <property type="match status" value="1"/>
</dbReference>
<evidence type="ECO:0000256" key="3">
    <source>
        <dbReference type="ARBA" id="ARBA00023136"/>
    </source>
</evidence>
<feature type="signal peptide" evidence="8">
    <location>
        <begin position="1"/>
        <end position="20"/>
    </location>
</feature>
<gene>
    <name evidence="9" type="ORF">KDI_49760</name>
</gene>
<dbReference type="PANTHER" id="PTHR30429">
    <property type="entry name" value="D-METHIONINE-BINDING LIPOPROTEIN METQ"/>
    <property type="match status" value="1"/>
</dbReference>
<dbReference type="OrthoDB" id="9812878at2"/>
<keyword evidence="5 6" id="KW-0449">Lipoprotein</keyword>
<comment type="caution">
    <text evidence="9">The sequence shown here is derived from an EMBL/GenBank/DDBJ whole genome shotgun (WGS) entry which is preliminary data.</text>
</comment>
<dbReference type="PROSITE" id="PS51257">
    <property type="entry name" value="PROKAR_LIPOPROTEIN"/>
    <property type="match status" value="1"/>
</dbReference>
<feature type="lipid moiety-binding region" description="S-diacylglycerol cysteine" evidence="7">
    <location>
        <position position="22"/>
    </location>
</feature>
<accession>A0A5A5TJ95</accession>
<keyword evidence="2 8" id="KW-0732">Signal</keyword>
<evidence type="ECO:0000313" key="10">
    <source>
        <dbReference type="Proteomes" id="UP000322530"/>
    </source>
</evidence>
<evidence type="ECO:0000256" key="2">
    <source>
        <dbReference type="ARBA" id="ARBA00022729"/>
    </source>
</evidence>
<evidence type="ECO:0000256" key="6">
    <source>
        <dbReference type="PIRNR" id="PIRNR002854"/>
    </source>
</evidence>
<keyword evidence="4" id="KW-0564">Palmitate</keyword>
<dbReference type="RefSeq" id="WP_149404241.1">
    <property type="nucleotide sequence ID" value="NZ_BIXY01000110.1"/>
</dbReference>
<dbReference type="Proteomes" id="UP000322530">
    <property type="component" value="Unassembled WGS sequence"/>
</dbReference>
<proteinExistence type="inferred from homology"/>
<dbReference type="PIRSF" id="PIRSF002854">
    <property type="entry name" value="MetQ"/>
    <property type="match status" value="1"/>
</dbReference>
<evidence type="ECO:0000256" key="4">
    <source>
        <dbReference type="ARBA" id="ARBA00023139"/>
    </source>
</evidence>
<keyword evidence="10" id="KW-1185">Reference proteome</keyword>
<comment type="subcellular location">
    <subcellularLocation>
        <location evidence="1">Membrane</location>
        <topology evidence="1">Lipid-anchor</topology>
    </subcellularLocation>
</comment>
<comment type="similarity">
    <text evidence="6">Belongs to the nlpA lipoprotein family.</text>
</comment>
<dbReference type="Pfam" id="PF03180">
    <property type="entry name" value="Lipoprotein_9"/>
    <property type="match status" value="1"/>
</dbReference>
<evidence type="ECO:0000256" key="8">
    <source>
        <dbReference type="SAM" id="SignalP"/>
    </source>
</evidence>
<protein>
    <recommendedName>
        <fullName evidence="6">Lipoprotein</fullName>
    </recommendedName>
</protein>
<dbReference type="EMBL" id="BIXY01000110">
    <property type="protein sequence ID" value="GCF11412.1"/>
    <property type="molecule type" value="Genomic_DNA"/>
</dbReference>
<dbReference type="InterPro" id="IPR004872">
    <property type="entry name" value="Lipoprotein_NlpA"/>
</dbReference>
<feature type="chain" id="PRO_5022801278" description="Lipoprotein" evidence="8">
    <location>
        <begin position="21"/>
        <end position="278"/>
    </location>
</feature>
<dbReference type="PANTHER" id="PTHR30429:SF0">
    <property type="entry name" value="METHIONINE-BINDING LIPOPROTEIN METQ"/>
    <property type="match status" value="1"/>
</dbReference>
<dbReference type="SUPFAM" id="SSF53850">
    <property type="entry name" value="Periplasmic binding protein-like II"/>
    <property type="match status" value="1"/>
</dbReference>
<sequence>MRLSKLKFVLLGALLMTVLAACGGSASQSSSTSTSNGVTTIKVGAVPVPHAEILQYINDHLAAKEGIKIKIVSFNDYVQPNTSLQDGSIDANYFQHVPYMEDFNKQHNMNMVAVTKVHIEPLGVYSHKVKSFSEVSNGAVVAIPNDVTNTGRALKLLADNGLITLKAGVGTSATVHDIANNPKNLQFKELESAQLPRSLDDTTLSVINGNYALQIGLTPSKDALALESAKNNPYANVLAVLKGHENDPAIKKLAQLLNSPEVKQFIINKYHGSVIPAF</sequence>
<organism evidence="9 10">
    <name type="scientific">Dictyobacter arantiisoli</name>
    <dbReference type="NCBI Taxonomy" id="2014874"/>
    <lineage>
        <taxon>Bacteria</taxon>
        <taxon>Bacillati</taxon>
        <taxon>Chloroflexota</taxon>
        <taxon>Ktedonobacteria</taxon>
        <taxon>Ktedonobacterales</taxon>
        <taxon>Dictyobacteraceae</taxon>
        <taxon>Dictyobacter</taxon>
    </lineage>
</organism>
<reference evidence="9 10" key="1">
    <citation type="submission" date="2019-01" db="EMBL/GenBank/DDBJ databases">
        <title>Draft genome sequence of Dictyobacter sp. Uno17.</title>
        <authorList>
            <person name="Wang C.M."/>
            <person name="Zheng Y."/>
            <person name="Sakai Y."/>
            <person name="Abe K."/>
            <person name="Yokota A."/>
            <person name="Yabe S."/>
        </authorList>
    </citation>
    <scope>NUCLEOTIDE SEQUENCE [LARGE SCALE GENOMIC DNA]</scope>
    <source>
        <strain evidence="9 10">Uno17</strain>
    </source>
</reference>
<name>A0A5A5TJ95_9CHLR</name>
<dbReference type="AlphaFoldDB" id="A0A5A5TJ95"/>
<keyword evidence="3" id="KW-0472">Membrane</keyword>
<evidence type="ECO:0000256" key="7">
    <source>
        <dbReference type="PIRSR" id="PIRSR002854-1"/>
    </source>
</evidence>
<dbReference type="GO" id="GO:0016020">
    <property type="term" value="C:membrane"/>
    <property type="evidence" value="ECO:0007669"/>
    <property type="project" value="UniProtKB-SubCell"/>
</dbReference>
<evidence type="ECO:0000256" key="5">
    <source>
        <dbReference type="ARBA" id="ARBA00023288"/>
    </source>
</evidence>
<evidence type="ECO:0000256" key="1">
    <source>
        <dbReference type="ARBA" id="ARBA00004635"/>
    </source>
</evidence>
<evidence type="ECO:0000313" key="9">
    <source>
        <dbReference type="EMBL" id="GCF11412.1"/>
    </source>
</evidence>